<dbReference type="HOGENOM" id="CLU_168970_0_0_10"/>
<dbReference type="Proteomes" id="UP000003160">
    <property type="component" value="Unassembled WGS sequence"/>
</dbReference>
<keyword evidence="1" id="KW-0812">Transmembrane</keyword>
<comment type="caution">
    <text evidence="2">The sequence shown here is derived from an EMBL/GenBank/DDBJ whole genome shotgun (WGS) entry which is preliminary data.</text>
</comment>
<feature type="transmembrane region" description="Helical" evidence="1">
    <location>
        <begin position="39"/>
        <end position="59"/>
    </location>
</feature>
<dbReference type="AlphaFoldDB" id="D1PWW6"/>
<feature type="transmembrane region" description="Helical" evidence="1">
    <location>
        <begin position="93"/>
        <end position="112"/>
    </location>
</feature>
<accession>D1PWW6</accession>
<evidence type="ECO:0000313" key="3">
    <source>
        <dbReference type="Proteomes" id="UP000003160"/>
    </source>
</evidence>
<organism evidence="2 3">
    <name type="scientific">Hallella bergensis DSM 17361</name>
    <dbReference type="NCBI Taxonomy" id="585502"/>
    <lineage>
        <taxon>Bacteria</taxon>
        <taxon>Pseudomonadati</taxon>
        <taxon>Bacteroidota</taxon>
        <taxon>Bacteroidia</taxon>
        <taxon>Bacteroidales</taxon>
        <taxon>Prevotellaceae</taxon>
        <taxon>Hallella</taxon>
    </lineage>
</organism>
<keyword evidence="1" id="KW-0472">Membrane</keyword>
<protein>
    <submittedName>
        <fullName evidence="2">Uncharacterized protein</fullName>
    </submittedName>
</protein>
<evidence type="ECO:0000313" key="2">
    <source>
        <dbReference type="EMBL" id="EFA44140.1"/>
    </source>
</evidence>
<gene>
    <name evidence="2" type="ORF">HMPREF0645_1451</name>
</gene>
<feature type="transmembrane region" description="Helical" evidence="1">
    <location>
        <begin position="65"/>
        <end position="86"/>
    </location>
</feature>
<dbReference type="EMBL" id="ACKS01000061">
    <property type="protein sequence ID" value="EFA44140.1"/>
    <property type="molecule type" value="Genomic_DNA"/>
</dbReference>
<keyword evidence="3" id="KW-1185">Reference proteome</keyword>
<proteinExistence type="predicted"/>
<reference evidence="2 3" key="1">
    <citation type="submission" date="2009-10" db="EMBL/GenBank/DDBJ databases">
        <authorList>
            <person name="Qin X."/>
            <person name="Bachman B."/>
            <person name="Battles P."/>
            <person name="Bell A."/>
            <person name="Bess C."/>
            <person name="Bickham C."/>
            <person name="Chaboub L."/>
            <person name="Chen D."/>
            <person name="Coyle M."/>
            <person name="Deiros D.R."/>
            <person name="Dinh H."/>
            <person name="Forbes L."/>
            <person name="Fowler G."/>
            <person name="Francisco L."/>
            <person name="Fu Q."/>
            <person name="Gubbala S."/>
            <person name="Hale W."/>
            <person name="Han Y."/>
            <person name="Hemphill L."/>
            <person name="Highlander S.K."/>
            <person name="Hirani K."/>
            <person name="Hogues M."/>
            <person name="Jackson L."/>
            <person name="Jakkamsetti A."/>
            <person name="Javaid M."/>
            <person name="Jiang H."/>
            <person name="Korchina V."/>
            <person name="Kovar C."/>
            <person name="Lara F."/>
            <person name="Lee S."/>
            <person name="Mata R."/>
            <person name="Mathew T."/>
            <person name="Moen C."/>
            <person name="Morales K."/>
            <person name="Munidasa M."/>
            <person name="Nazareth L."/>
            <person name="Ngo R."/>
            <person name="Nguyen L."/>
            <person name="Okwuonu G."/>
            <person name="Ongeri F."/>
            <person name="Patil S."/>
            <person name="Petrosino J."/>
            <person name="Pham C."/>
            <person name="Pham P."/>
            <person name="Pu L.-L."/>
            <person name="Puazo M."/>
            <person name="Raj R."/>
            <person name="Reid J."/>
            <person name="Rouhana J."/>
            <person name="Saada N."/>
            <person name="Shang Y."/>
            <person name="Simmons D."/>
            <person name="Thornton R."/>
            <person name="Warren J."/>
            <person name="Weissenberger G."/>
            <person name="Zhang J."/>
            <person name="Zhang L."/>
            <person name="Zhou C."/>
            <person name="Zhu D."/>
            <person name="Muzny D."/>
            <person name="Worley K."/>
            <person name="Gibbs R."/>
        </authorList>
    </citation>
    <scope>NUCLEOTIDE SEQUENCE [LARGE SCALE GENOMIC DNA]</scope>
    <source>
        <strain evidence="2 3">DSM 17361</strain>
    </source>
</reference>
<keyword evidence="1" id="KW-1133">Transmembrane helix</keyword>
<feature type="transmembrane region" description="Helical" evidence="1">
    <location>
        <begin position="6"/>
        <end position="27"/>
    </location>
</feature>
<sequence>MIVKKIIYISVGLFAYIVISNIFHILFRGKPDIASGILYLYNDMLYIVGFTMTFLSYGYGKVNKILYVIFSIVFLLVYIYSWLIVVDMPYEKFLYIGLGLLVYICEVGVYKLCLPNKL</sequence>
<name>D1PWW6_9BACT</name>
<evidence type="ECO:0000256" key="1">
    <source>
        <dbReference type="SAM" id="Phobius"/>
    </source>
</evidence>